<keyword evidence="3" id="KW-1185">Reference proteome</keyword>
<evidence type="ECO:0000313" key="3">
    <source>
        <dbReference type="Proteomes" id="UP000016023"/>
    </source>
</evidence>
<reference evidence="2 3" key="1">
    <citation type="submission" date="2011-12" db="EMBL/GenBank/DDBJ databases">
        <title>The Genome Sequence of Prevotella micans F0438.</title>
        <authorList>
            <consortium name="The Broad Institute Genome Sequencing Platform"/>
            <person name="Earl A."/>
            <person name="Ward D."/>
            <person name="Feldgarden M."/>
            <person name="Gevers D."/>
            <person name="Izard J."/>
            <person name="Baranova O.V."/>
            <person name="Blanton J.M."/>
            <person name="Wade W.G."/>
            <person name="Dewhirst F.E."/>
            <person name="Young S.K."/>
            <person name="Zeng Q."/>
            <person name="Gargeya S."/>
            <person name="Fitzgerald M."/>
            <person name="Haas B."/>
            <person name="Abouelleil A."/>
            <person name="Alvarado L."/>
            <person name="Arachchi H.M."/>
            <person name="Berlin A."/>
            <person name="Chapman S.B."/>
            <person name="Gearin G."/>
            <person name="Goldberg J."/>
            <person name="Griggs A."/>
            <person name="Gujja S."/>
            <person name="Hansen M."/>
            <person name="Heiman D."/>
            <person name="Howarth C."/>
            <person name="Larimer J."/>
            <person name="Lui A."/>
            <person name="MacDonald P.J.P."/>
            <person name="McCowen C."/>
            <person name="Montmayeur A."/>
            <person name="Murphy C."/>
            <person name="Neiman D."/>
            <person name="Pearson M."/>
            <person name="Priest M."/>
            <person name="Roberts A."/>
            <person name="Saif S."/>
            <person name="Shea T."/>
            <person name="Sisk P."/>
            <person name="Stolte C."/>
            <person name="Sykes S."/>
            <person name="Wortman J."/>
            <person name="Nusbaum C."/>
            <person name="Birren B."/>
        </authorList>
    </citation>
    <scope>NUCLEOTIDE SEQUENCE [LARGE SCALE GENOMIC DNA]</scope>
    <source>
        <strain evidence="2 3">F0438</strain>
    </source>
</reference>
<dbReference type="EMBL" id="AGWK01000046">
    <property type="protein sequence ID" value="EHO67764.1"/>
    <property type="molecule type" value="Genomic_DNA"/>
</dbReference>
<dbReference type="Proteomes" id="UP000016023">
    <property type="component" value="Unassembled WGS sequence"/>
</dbReference>
<protein>
    <submittedName>
        <fullName evidence="2">Uncharacterized protein</fullName>
    </submittedName>
</protein>
<dbReference type="HOGENOM" id="CLU_200506_0_0_10"/>
<dbReference type="STRING" id="883158.HMPREF9140_01784"/>
<sequence>MMEKKTYISPRIEITLLETESLLETISLPIGGGSAGGGGDAKQDIFEDEEETEEIGYKRTSVWDE</sequence>
<dbReference type="PATRIC" id="fig|883158.3.peg.1781"/>
<organism evidence="2 3">
    <name type="scientific">Prevotella micans F0438</name>
    <dbReference type="NCBI Taxonomy" id="883158"/>
    <lineage>
        <taxon>Bacteria</taxon>
        <taxon>Pseudomonadati</taxon>
        <taxon>Bacteroidota</taxon>
        <taxon>Bacteroidia</taxon>
        <taxon>Bacteroidales</taxon>
        <taxon>Prevotellaceae</taxon>
        <taxon>Prevotella</taxon>
    </lineage>
</organism>
<feature type="region of interest" description="Disordered" evidence="1">
    <location>
        <begin position="30"/>
        <end position="65"/>
    </location>
</feature>
<comment type="caution">
    <text evidence="2">The sequence shown here is derived from an EMBL/GenBank/DDBJ whole genome shotgun (WGS) entry which is preliminary data.</text>
</comment>
<evidence type="ECO:0000256" key="1">
    <source>
        <dbReference type="SAM" id="MobiDB-lite"/>
    </source>
</evidence>
<gene>
    <name evidence="2" type="ORF">HMPREF9140_01784</name>
</gene>
<evidence type="ECO:0000313" key="2">
    <source>
        <dbReference type="EMBL" id="EHO67764.1"/>
    </source>
</evidence>
<dbReference type="RefSeq" id="WP_006953333.1">
    <property type="nucleotide sequence ID" value="NZ_JH594523.1"/>
</dbReference>
<feature type="compositionally biased region" description="Gly residues" evidence="1">
    <location>
        <begin position="30"/>
        <end position="40"/>
    </location>
</feature>
<proteinExistence type="predicted"/>
<dbReference type="AlphaFoldDB" id="H1Q4E6"/>
<accession>H1Q4E6</accession>
<name>H1Q4E6_9BACT</name>